<gene>
    <name evidence="2" type="ORF">F443_01079</name>
</gene>
<dbReference type="Proteomes" id="UP000018721">
    <property type="component" value="Unassembled WGS sequence"/>
</dbReference>
<comment type="caution">
    <text evidence="2">The sequence shown here is derived from an EMBL/GenBank/DDBJ whole genome shotgun (WGS) entry which is preliminary data.</text>
</comment>
<dbReference type="HOGENOM" id="CLU_919708_0_0_1"/>
<proteinExistence type="predicted"/>
<feature type="compositionally biased region" description="Basic and acidic residues" evidence="1">
    <location>
        <begin position="31"/>
        <end position="40"/>
    </location>
</feature>
<organism evidence="2 3">
    <name type="scientific">Phytophthora nicotianae P1569</name>
    <dbReference type="NCBI Taxonomy" id="1317065"/>
    <lineage>
        <taxon>Eukaryota</taxon>
        <taxon>Sar</taxon>
        <taxon>Stramenopiles</taxon>
        <taxon>Oomycota</taxon>
        <taxon>Peronosporomycetes</taxon>
        <taxon>Peronosporales</taxon>
        <taxon>Peronosporaceae</taxon>
        <taxon>Phytophthora</taxon>
    </lineage>
</organism>
<dbReference type="EMBL" id="ANIZ01000167">
    <property type="protein sequence ID" value="ETI56330.1"/>
    <property type="molecule type" value="Genomic_DNA"/>
</dbReference>
<evidence type="ECO:0000256" key="1">
    <source>
        <dbReference type="SAM" id="MobiDB-lite"/>
    </source>
</evidence>
<keyword evidence="3" id="KW-1185">Reference proteome</keyword>
<accession>V9FXW0</accession>
<protein>
    <submittedName>
        <fullName evidence="2">Uncharacterized protein</fullName>
    </submittedName>
</protein>
<name>V9FXW0_PHYNI</name>
<dbReference type="AlphaFoldDB" id="V9FXW0"/>
<evidence type="ECO:0000313" key="3">
    <source>
        <dbReference type="Proteomes" id="UP000018721"/>
    </source>
</evidence>
<evidence type="ECO:0000313" key="2">
    <source>
        <dbReference type="EMBL" id="ETI56330.1"/>
    </source>
</evidence>
<reference evidence="2 3" key="1">
    <citation type="submission" date="2013-11" db="EMBL/GenBank/DDBJ databases">
        <title>The Genome Sequence of Phytophthora parasitica P1569.</title>
        <authorList>
            <consortium name="The Broad Institute Genomics Platform"/>
            <person name="Russ C."/>
            <person name="Tyler B."/>
            <person name="Panabieres F."/>
            <person name="Shan W."/>
            <person name="Tripathy S."/>
            <person name="Grunwald N."/>
            <person name="Machado M."/>
            <person name="Johnson C.S."/>
            <person name="Arredondo F."/>
            <person name="Hong C."/>
            <person name="Coffey M."/>
            <person name="Young S.K."/>
            <person name="Zeng Q."/>
            <person name="Gargeya S."/>
            <person name="Fitzgerald M."/>
            <person name="Abouelleil A."/>
            <person name="Alvarado L."/>
            <person name="Chapman S.B."/>
            <person name="Gainer-Dewar J."/>
            <person name="Goldberg J."/>
            <person name="Griggs A."/>
            <person name="Gujja S."/>
            <person name="Hansen M."/>
            <person name="Howarth C."/>
            <person name="Imamovic A."/>
            <person name="Ireland A."/>
            <person name="Larimer J."/>
            <person name="McCowan C."/>
            <person name="Murphy C."/>
            <person name="Pearson M."/>
            <person name="Poon T.W."/>
            <person name="Priest M."/>
            <person name="Roberts A."/>
            <person name="Saif S."/>
            <person name="Shea T."/>
            <person name="Sykes S."/>
            <person name="Wortman J."/>
            <person name="Nusbaum C."/>
            <person name="Birren B."/>
        </authorList>
    </citation>
    <scope>NUCLEOTIDE SEQUENCE [LARGE SCALE GENOMIC DNA]</scope>
    <source>
        <strain evidence="2 3">P1569</strain>
    </source>
</reference>
<feature type="region of interest" description="Disordered" evidence="1">
    <location>
        <begin position="1"/>
        <end position="40"/>
    </location>
</feature>
<sequence>MYPRLTTVFRKTPGGSNKEEQIKRPNAASKSAEKRSPTKLDRRLSVLVKCKRPTDAAEYHSDDDLKEQEAPTIKQTVHSSVLTERLVVVEGLNGHHELRYEAVHITKYKTSSKVKNGLAHDAELFAMRLLPKAMSRLRKSVMADLTADAMQHPLVYTKGRRDEAVLEILHELKLNGISHRTEKAIESKVRRFEREFNSVLKWLEANRLMDVGDMKNKSEPSAIDSVRKVVPYGAMGSNCFEQSFRVAEFPPALQQKFGEVMLNHTQKSSERVLETGKKLREVDWRCEQRTPRSRKRWPSPTSN</sequence>